<feature type="transmembrane region" description="Helical" evidence="7">
    <location>
        <begin position="498"/>
        <end position="519"/>
    </location>
</feature>
<proteinExistence type="inferred from homology"/>
<sequence>MNGEGDFGGSVQNSKQESFTENAVEEEVLTKEAEPNEALISVNDKPESHHDVFDGQKYEDDFEEGDPLDCCTCVTWARCCHCIPEPNRTRLKFSLIFFVNLAVYLLSTSFIYVDIGLDIYYMVTFLHRRGYMIALGLSAAFMMLSMLVAAIVNNQIRFGSEEEATESQSSNRMTKVKKNCKRLCYLLLDFPLPQLYIGYTLLKQTSHKMKLFCMALSCCKKREQVEENLEEIKKWNREASRGLSARIPTAVSLVVSTDREAHKNCDGDTGGSGSDSLPITENEVEENVETDRLMGGEIPLDDLDTGKAKHDGGHASEVTGKDYTSTGAGRDESDEEDEEITYIDEAAGFFKSPYIPPKMKEDIPDGVDHAGFFVNVPGKSIPKDLDIIENIVQDEGIDVPNTQREINLVEMSITSDFYVARIKLLESLLEAAPQLLINLFIMMRYHDNVETIQIVVAVVSFLSFVWGIVQFERLAKTNGCFEHTQRYRAPNRMEISQTVLVFLYKALLLGARFLSLVYFASTFTFVILAVVLTHFFLSVIWLTYNRVHFGVFKLMDETVSVQEKWQHFLMIIINSVLNIFLYFHDMYPTWESPSLLLSADMVIYYLFFTVETIMLLLFPMARNKHNTDKHYYFIMSACLLGLFLGLGLMFLYYFCVHKSKKVMRHRYLGFCNRNKDKNVPMPYRDYHTKNIKMIEKRDVDKGKKIEMGEMYKETYLGCRKKGVCIVSTPGGIYKMVPLEAVKRKIHKETTKVAQNSEGEAETQI</sequence>
<evidence type="ECO:0000256" key="6">
    <source>
        <dbReference type="ARBA" id="ARBA00023136"/>
    </source>
</evidence>
<keyword evidence="9" id="KW-1185">Reference proteome</keyword>
<feature type="transmembrane region" description="Helical" evidence="7">
    <location>
        <begin position="525"/>
        <end position="544"/>
    </location>
</feature>
<dbReference type="InterPro" id="IPR018629">
    <property type="entry name" value="XK-rel"/>
</dbReference>
<dbReference type="OrthoDB" id="6136301at2759"/>
<gene>
    <name evidence="10 11" type="primary">LOC106178499</name>
</gene>
<reference evidence="10 11" key="1">
    <citation type="submission" date="2025-04" db="UniProtKB">
        <authorList>
            <consortium name="RefSeq"/>
        </authorList>
    </citation>
    <scope>IDENTIFICATION</scope>
    <source>
        <tissue evidence="10 11">Gonads</tissue>
    </source>
</reference>
<feature type="transmembrane region" description="Helical" evidence="7">
    <location>
        <begin position="133"/>
        <end position="152"/>
    </location>
</feature>
<feature type="compositionally biased region" description="Basic and acidic residues" evidence="8">
    <location>
        <begin position="304"/>
        <end position="314"/>
    </location>
</feature>
<evidence type="ECO:0000256" key="5">
    <source>
        <dbReference type="ARBA" id="ARBA00022989"/>
    </source>
</evidence>
<dbReference type="Proteomes" id="UP000085678">
    <property type="component" value="Unplaced"/>
</dbReference>
<comment type="subcellular location">
    <subcellularLocation>
        <location evidence="1">Cell membrane</location>
        <topology evidence="1">Multi-pass membrane protein</topology>
    </subcellularLocation>
    <subcellularLocation>
        <location evidence="7">Membrane</location>
        <topology evidence="7">Multi-pass membrane protein</topology>
    </subcellularLocation>
</comment>
<dbReference type="GO" id="GO:0005886">
    <property type="term" value="C:plasma membrane"/>
    <property type="evidence" value="ECO:0007669"/>
    <property type="project" value="UniProtKB-SubCell"/>
</dbReference>
<evidence type="ECO:0000313" key="10">
    <source>
        <dbReference type="RefSeq" id="XP_013417158.1"/>
    </source>
</evidence>
<dbReference type="KEGG" id="lak:106178499"/>
<dbReference type="AlphaFoldDB" id="A0A1S3K3F0"/>
<dbReference type="RefSeq" id="XP_013417158.1">
    <property type="nucleotide sequence ID" value="XM_013561704.1"/>
</dbReference>
<keyword evidence="6 7" id="KW-0472">Membrane</keyword>
<feature type="transmembrane region" description="Helical" evidence="7">
    <location>
        <begin position="565"/>
        <end position="583"/>
    </location>
</feature>
<feature type="transmembrane region" description="Helical" evidence="7">
    <location>
        <begin position="630"/>
        <end position="654"/>
    </location>
</feature>
<evidence type="ECO:0000256" key="3">
    <source>
        <dbReference type="ARBA" id="ARBA00022475"/>
    </source>
</evidence>
<feature type="transmembrane region" description="Helical" evidence="7">
    <location>
        <begin position="93"/>
        <end position="113"/>
    </location>
</feature>
<name>A0A1S3K3F0_LINAN</name>
<feature type="region of interest" description="Disordered" evidence="8">
    <location>
        <begin position="287"/>
        <end position="336"/>
    </location>
</feature>
<dbReference type="PANTHER" id="PTHR16024:SF6">
    <property type="entry name" value="XK-RELATED PROTEIN"/>
    <property type="match status" value="1"/>
</dbReference>
<feature type="region of interest" description="Disordered" evidence="8">
    <location>
        <begin position="1"/>
        <end position="49"/>
    </location>
</feature>
<dbReference type="GeneID" id="106178499"/>
<feature type="region of interest" description="Disordered" evidence="8">
    <location>
        <begin position="261"/>
        <end position="280"/>
    </location>
</feature>
<evidence type="ECO:0000256" key="2">
    <source>
        <dbReference type="ARBA" id="ARBA00008789"/>
    </source>
</evidence>
<evidence type="ECO:0000313" key="11">
    <source>
        <dbReference type="RefSeq" id="XP_013417159.1"/>
    </source>
</evidence>
<accession>A0A1S3K3F0</accession>
<evidence type="ECO:0000256" key="4">
    <source>
        <dbReference type="ARBA" id="ARBA00022692"/>
    </source>
</evidence>
<dbReference type="InterPro" id="IPR050895">
    <property type="entry name" value="XK-related_scramblase"/>
</dbReference>
<protein>
    <recommendedName>
        <fullName evidence="7">XK-related protein</fullName>
    </recommendedName>
</protein>
<evidence type="ECO:0000256" key="7">
    <source>
        <dbReference type="RuleBase" id="RU910716"/>
    </source>
</evidence>
<dbReference type="Pfam" id="PF09815">
    <property type="entry name" value="XK-related"/>
    <property type="match status" value="1"/>
</dbReference>
<feature type="compositionally biased region" description="Polar residues" evidence="8">
    <location>
        <begin position="10"/>
        <end position="21"/>
    </location>
</feature>
<keyword evidence="5 7" id="KW-1133">Transmembrane helix</keyword>
<feature type="transmembrane region" description="Helical" evidence="7">
    <location>
        <begin position="595"/>
        <end position="618"/>
    </location>
</feature>
<evidence type="ECO:0000256" key="8">
    <source>
        <dbReference type="SAM" id="MobiDB-lite"/>
    </source>
</evidence>
<keyword evidence="4 7" id="KW-0812">Transmembrane</keyword>
<evidence type="ECO:0000313" key="9">
    <source>
        <dbReference type="Proteomes" id="UP000085678"/>
    </source>
</evidence>
<keyword evidence="3" id="KW-1003">Cell membrane</keyword>
<comment type="similarity">
    <text evidence="2 7">Belongs to the XK family.</text>
</comment>
<organism evidence="9 10">
    <name type="scientific">Lingula anatina</name>
    <name type="common">Brachiopod</name>
    <name type="synonym">Lingula unguis</name>
    <dbReference type="NCBI Taxonomy" id="7574"/>
    <lineage>
        <taxon>Eukaryota</taxon>
        <taxon>Metazoa</taxon>
        <taxon>Spiralia</taxon>
        <taxon>Lophotrochozoa</taxon>
        <taxon>Brachiopoda</taxon>
        <taxon>Linguliformea</taxon>
        <taxon>Lingulata</taxon>
        <taxon>Lingulida</taxon>
        <taxon>Linguloidea</taxon>
        <taxon>Lingulidae</taxon>
        <taxon>Lingula</taxon>
    </lineage>
</organism>
<dbReference type="RefSeq" id="XP_013417159.1">
    <property type="nucleotide sequence ID" value="XM_013561705.1"/>
</dbReference>
<feature type="transmembrane region" description="Helical" evidence="7">
    <location>
        <begin position="451"/>
        <end position="469"/>
    </location>
</feature>
<dbReference type="PANTHER" id="PTHR16024">
    <property type="entry name" value="XK-RELATED PROTEIN"/>
    <property type="match status" value="1"/>
</dbReference>
<evidence type="ECO:0000256" key="1">
    <source>
        <dbReference type="ARBA" id="ARBA00004651"/>
    </source>
</evidence>